<keyword evidence="5" id="KW-0677">Repeat</keyword>
<evidence type="ECO:0000256" key="10">
    <source>
        <dbReference type="PROSITE-ProRule" id="PRU00282"/>
    </source>
</evidence>
<protein>
    <submittedName>
        <fullName evidence="13">Solute carrier family 25 member 40</fullName>
    </submittedName>
</protein>
<evidence type="ECO:0000313" key="14">
    <source>
        <dbReference type="Proteomes" id="UP000037510"/>
    </source>
</evidence>
<keyword evidence="4 10" id="KW-0812">Transmembrane</keyword>
<dbReference type="PANTHER" id="PTHR45760:SF2">
    <property type="entry name" value="FI19922P1-RELATED"/>
    <property type="match status" value="1"/>
</dbReference>
<dbReference type="InterPro" id="IPR023395">
    <property type="entry name" value="MCP_dom_sf"/>
</dbReference>
<evidence type="ECO:0000256" key="4">
    <source>
        <dbReference type="ARBA" id="ARBA00022692"/>
    </source>
</evidence>
<feature type="repeat" description="Solcar" evidence="10">
    <location>
        <begin position="118"/>
        <end position="200"/>
    </location>
</feature>
<dbReference type="SUPFAM" id="SSF103506">
    <property type="entry name" value="Mitochondrial carrier"/>
    <property type="match status" value="1"/>
</dbReference>
<keyword evidence="6" id="KW-0999">Mitochondrion inner membrane</keyword>
<dbReference type="InterPro" id="IPR045315">
    <property type="entry name" value="Mtm1-like"/>
</dbReference>
<evidence type="ECO:0000256" key="6">
    <source>
        <dbReference type="ARBA" id="ARBA00022792"/>
    </source>
</evidence>
<dbReference type="STRING" id="104452.A0A0L7LR41"/>
<evidence type="ECO:0000256" key="11">
    <source>
        <dbReference type="RuleBase" id="RU000488"/>
    </source>
</evidence>
<feature type="transmembrane region" description="Helical" evidence="12">
    <location>
        <begin position="121"/>
        <end position="144"/>
    </location>
</feature>
<dbReference type="InterPro" id="IPR018108">
    <property type="entry name" value="MCP_transmembrane"/>
</dbReference>
<evidence type="ECO:0000256" key="9">
    <source>
        <dbReference type="ARBA" id="ARBA00023136"/>
    </source>
</evidence>
<keyword evidence="14" id="KW-1185">Reference proteome</keyword>
<dbReference type="PANTHER" id="PTHR45760">
    <property type="entry name" value="FI19922P1-RELATED"/>
    <property type="match status" value="1"/>
</dbReference>
<evidence type="ECO:0000256" key="3">
    <source>
        <dbReference type="ARBA" id="ARBA00022448"/>
    </source>
</evidence>
<comment type="caution">
    <text evidence="13">The sequence shown here is derived from an EMBL/GenBank/DDBJ whole genome shotgun (WGS) entry which is preliminary data.</text>
</comment>
<evidence type="ECO:0000256" key="1">
    <source>
        <dbReference type="ARBA" id="ARBA00004448"/>
    </source>
</evidence>
<evidence type="ECO:0000256" key="8">
    <source>
        <dbReference type="ARBA" id="ARBA00023128"/>
    </source>
</evidence>
<keyword evidence="9 10" id="KW-0472">Membrane</keyword>
<dbReference type="EMBL" id="JTDY01000289">
    <property type="protein sequence ID" value="KOB77879.1"/>
    <property type="molecule type" value="Genomic_DNA"/>
</dbReference>
<dbReference type="GO" id="GO:0005743">
    <property type="term" value="C:mitochondrial inner membrane"/>
    <property type="evidence" value="ECO:0007669"/>
    <property type="project" value="UniProtKB-SubCell"/>
</dbReference>
<dbReference type="AlphaFoldDB" id="A0A0L7LR41"/>
<feature type="transmembrane region" description="Helical" evidence="12">
    <location>
        <begin position="83"/>
        <end position="101"/>
    </location>
</feature>
<dbReference type="PROSITE" id="PS51257">
    <property type="entry name" value="PROKAR_LIPOPROTEIN"/>
    <property type="match status" value="1"/>
</dbReference>
<comment type="similarity">
    <text evidence="2 11">Belongs to the mitochondrial carrier (TC 2.A.29) family.</text>
</comment>
<keyword evidence="7 12" id="KW-1133">Transmembrane helix</keyword>
<evidence type="ECO:0000256" key="5">
    <source>
        <dbReference type="ARBA" id="ARBA00022737"/>
    </source>
</evidence>
<evidence type="ECO:0000256" key="12">
    <source>
        <dbReference type="SAM" id="Phobius"/>
    </source>
</evidence>
<organism evidence="13 14">
    <name type="scientific">Operophtera brumata</name>
    <name type="common">Winter moth</name>
    <name type="synonym">Phalaena brumata</name>
    <dbReference type="NCBI Taxonomy" id="104452"/>
    <lineage>
        <taxon>Eukaryota</taxon>
        <taxon>Metazoa</taxon>
        <taxon>Ecdysozoa</taxon>
        <taxon>Arthropoda</taxon>
        <taxon>Hexapoda</taxon>
        <taxon>Insecta</taxon>
        <taxon>Pterygota</taxon>
        <taxon>Neoptera</taxon>
        <taxon>Endopterygota</taxon>
        <taxon>Lepidoptera</taxon>
        <taxon>Glossata</taxon>
        <taxon>Ditrysia</taxon>
        <taxon>Geometroidea</taxon>
        <taxon>Geometridae</taxon>
        <taxon>Larentiinae</taxon>
        <taxon>Operophtera</taxon>
    </lineage>
</organism>
<evidence type="ECO:0000256" key="2">
    <source>
        <dbReference type="ARBA" id="ARBA00006375"/>
    </source>
</evidence>
<evidence type="ECO:0000313" key="13">
    <source>
        <dbReference type="EMBL" id="KOB77879.1"/>
    </source>
</evidence>
<evidence type="ECO:0000256" key="7">
    <source>
        <dbReference type="ARBA" id="ARBA00022989"/>
    </source>
</evidence>
<comment type="subcellular location">
    <subcellularLocation>
        <location evidence="1">Mitochondrion inner membrane</location>
        <topology evidence="1">Multi-pass membrane protein</topology>
    </subcellularLocation>
</comment>
<dbReference type="GO" id="GO:1990542">
    <property type="term" value="P:mitochondrial transmembrane transport"/>
    <property type="evidence" value="ECO:0007669"/>
    <property type="project" value="InterPro"/>
</dbReference>
<keyword evidence="3 11" id="KW-0813">Transport</keyword>
<keyword evidence="8" id="KW-0496">Mitochondrion</keyword>
<sequence length="231" mass="26405">MIREDDPQFRITPFQQMASACSGALITSLFMTPLDVVKIRLQAQQKALLSNKCYLYCNGLMEHLCPCGETAWIPRRVHFHGTFVILALPCTVIYFVSYEQLRYKMKTAYNKLTGDMRQPLWIPLIAGATARTTAVSIVSPLELIRTKMQSKKLTYSALRQVIALEGYRGLFRGLGLLPRIFKVAPACAIMIASFEYGKQFFQVYNTQQYIEKMQRHQEIVIIQPSKSNSYS</sequence>
<dbReference type="Gene3D" id="1.50.40.10">
    <property type="entry name" value="Mitochondrial carrier domain"/>
    <property type="match status" value="2"/>
</dbReference>
<proteinExistence type="inferred from homology"/>
<reference evidence="13 14" key="1">
    <citation type="journal article" date="2015" name="Genome Biol. Evol.">
        <title>The genome of winter moth (Operophtera brumata) provides a genomic perspective on sexual dimorphism and phenology.</title>
        <authorList>
            <person name="Derks M.F."/>
            <person name="Smit S."/>
            <person name="Salis L."/>
            <person name="Schijlen E."/>
            <person name="Bossers A."/>
            <person name="Mateman C."/>
            <person name="Pijl A.S."/>
            <person name="de Ridder D."/>
            <person name="Groenen M.A."/>
            <person name="Visser M.E."/>
            <person name="Megens H.J."/>
        </authorList>
    </citation>
    <scope>NUCLEOTIDE SEQUENCE [LARGE SCALE GENOMIC DNA]</scope>
    <source>
        <strain evidence="13">WM2013NL</strain>
        <tissue evidence="13">Head and thorax</tissue>
    </source>
</reference>
<dbReference type="Pfam" id="PF00153">
    <property type="entry name" value="Mito_carr"/>
    <property type="match status" value="2"/>
</dbReference>
<gene>
    <name evidence="13" type="ORF">OBRU01_03165</name>
</gene>
<dbReference type="Proteomes" id="UP000037510">
    <property type="component" value="Unassembled WGS sequence"/>
</dbReference>
<name>A0A0L7LR41_OPEBR</name>
<accession>A0A0L7LR41</accession>
<dbReference type="PROSITE" id="PS50920">
    <property type="entry name" value="SOLCAR"/>
    <property type="match status" value="1"/>
</dbReference>